<dbReference type="SUPFAM" id="SSF53822">
    <property type="entry name" value="Periplasmic binding protein-like I"/>
    <property type="match status" value="2"/>
</dbReference>
<keyword evidence="10" id="KW-1185">Reference proteome</keyword>
<evidence type="ECO:0000256" key="2">
    <source>
        <dbReference type="ARBA" id="ARBA00022692"/>
    </source>
</evidence>
<evidence type="ECO:0000313" key="9">
    <source>
        <dbReference type="EMBL" id="WAR17263.1"/>
    </source>
</evidence>
<keyword evidence="6" id="KW-0325">Glycoprotein</keyword>
<keyword evidence="5" id="KW-0675">Receptor</keyword>
<feature type="transmembrane region" description="Helical" evidence="7">
    <location>
        <begin position="7"/>
        <end position="27"/>
    </location>
</feature>
<evidence type="ECO:0000256" key="7">
    <source>
        <dbReference type="SAM" id="Phobius"/>
    </source>
</evidence>
<keyword evidence="3 7" id="KW-1133">Transmembrane helix</keyword>
<sequence>MASFLVFVYYTYIVIISSSVFGSGLHVPGDVTLAAMMTVHEAATGGGCSSRVHVSSVMHAEAVTWYIQNLNNFGGLPFSIGIDIYETCGDSMAATQTAVLLMSDVLSGNKTSPLIGVLGPESRVDAAAIAPVLGSVSPEVRLLQLQFSTPASGGDDYRKFQNVASLVPDDDLQIEVMVATMEQLGWKRIAVLYQDDAGVRHLWERLQELTSDRGICVSRSSAITFTNGISSSQITSALEHVIEDEISGLVFLGVAPVAVKVFRALDTSGYSNSPVVILSESASMQMAVFRRADDTLIGQSLGTLSVAPPYMPVGEFLQHWRAIFTNATVFQQRSAINPWLDDVYYDVTGCDAKDCAISQMDAVLYNATFRDYFDDLYTFPASLLNMTTISLSTQGEIDGDNRKYELYNLQSGETLVKVGDFTSGRLILDTSLIRDYNGDIELMWPQLRKAVCPSGHDCDECYSISNLKERYIVDEGDAYIVGINPIFNSDGETGCGEISTTNTYAVVEAIRFAANQINKSNLYFSHLKIGVIVLCTCNNPVVVQRKIYELVKDGVMLRDGTRVNVKDKIIGFIGDVGSTISISVAEVLSRLKYVQISYASTSPALSDRSKYPYFMRTVTPDDAQAKAMIDLLNDLGADYIQVIYSAGAYGEGGRDKVKEEALEADICVSQTIEVTEQNYHLVYDQLLNTASATTVIVFVRSHMVQPLMVELQKRVKTGEFMFIGSEAWSRNTQVLEEDDKQILLGSFTLVLEISPDSLLVDHTKSLDPQPLDENPWVTLYLQEKLGCYFNTSFRKTYANECAMTNPLNKPNFVLDTWSTSAFVATRAMLMGAHQHHINTCGTESTTLCPQFSSPREIDNLVEQIRSVELDLEGKGDDVKVFTANGDGNVGYRIYNVIQDAGDRSRLEYKEVGRYPLEGSFTINLNNAHVSKETVSVCPNIQTCAGCKKEATTVQPQQMSEANVGMIVIGSLFGLAMLAVIVLVVMIVLLRRAHIKDKDKIYLNPTTLERDHTESHVYHQDMHFMQVRTEAVGKSPEATPPPSHCESSGVFHDIILQEDNNKTVTTQTSDM</sequence>
<feature type="domain" description="Receptor ligand binding region" evidence="8">
    <location>
        <begin position="508"/>
        <end position="897"/>
    </location>
</feature>
<name>A0ABY7F504_MYAAR</name>
<evidence type="ECO:0000256" key="4">
    <source>
        <dbReference type="ARBA" id="ARBA00023136"/>
    </source>
</evidence>
<dbReference type="Pfam" id="PF01094">
    <property type="entry name" value="ANF_receptor"/>
    <property type="match status" value="2"/>
</dbReference>
<dbReference type="Proteomes" id="UP001164746">
    <property type="component" value="Chromosome 10"/>
</dbReference>
<feature type="transmembrane region" description="Helical" evidence="7">
    <location>
        <begin position="963"/>
        <end position="989"/>
    </location>
</feature>
<gene>
    <name evidence="9" type="ORF">MAR_031857</name>
</gene>
<keyword evidence="4 7" id="KW-0472">Membrane</keyword>
<reference evidence="9" key="1">
    <citation type="submission" date="2022-11" db="EMBL/GenBank/DDBJ databases">
        <title>Centuries of genome instability and evolution in soft-shell clam transmissible cancer (bioRxiv).</title>
        <authorList>
            <person name="Hart S.F.M."/>
            <person name="Yonemitsu M.A."/>
            <person name="Giersch R.M."/>
            <person name="Beal B.F."/>
            <person name="Arriagada G."/>
            <person name="Davis B.W."/>
            <person name="Ostrander E.A."/>
            <person name="Goff S.P."/>
            <person name="Metzger M.J."/>
        </authorList>
    </citation>
    <scope>NUCLEOTIDE SEQUENCE</scope>
    <source>
        <strain evidence="9">MELC-2E11</strain>
        <tissue evidence="9">Siphon/mantle</tissue>
    </source>
</reference>
<feature type="domain" description="Receptor ligand binding region" evidence="8">
    <location>
        <begin position="68"/>
        <end position="290"/>
    </location>
</feature>
<dbReference type="PRINTS" id="PR00248">
    <property type="entry name" value="GPCRMGR"/>
</dbReference>
<protein>
    <submittedName>
        <fullName evidence="9">GRM3-like protein</fullName>
    </submittedName>
</protein>
<dbReference type="EMBL" id="CP111021">
    <property type="protein sequence ID" value="WAR17263.1"/>
    <property type="molecule type" value="Genomic_DNA"/>
</dbReference>
<dbReference type="InterPro" id="IPR028082">
    <property type="entry name" value="Peripla_BP_I"/>
</dbReference>
<comment type="subcellular location">
    <subcellularLocation>
        <location evidence="1">Membrane</location>
        <topology evidence="1">Multi-pass membrane protein</topology>
    </subcellularLocation>
</comment>
<organism evidence="9 10">
    <name type="scientific">Mya arenaria</name>
    <name type="common">Soft-shell clam</name>
    <dbReference type="NCBI Taxonomy" id="6604"/>
    <lineage>
        <taxon>Eukaryota</taxon>
        <taxon>Metazoa</taxon>
        <taxon>Spiralia</taxon>
        <taxon>Lophotrochozoa</taxon>
        <taxon>Mollusca</taxon>
        <taxon>Bivalvia</taxon>
        <taxon>Autobranchia</taxon>
        <taxon>Heteroconchia</taxon>
        <taxon>Euheterodonta</taxon>
        <taxon>Imparidentia</taxon>
        <taxon>Neoheterodontei</taxon>
        <taxon>Myida</taxon>
        <taxon>Myoidea</taxon>
        <taxon>Myidae</taxon>
        <taxon>Mya</taxon>
    </lineage>
</organism>
<accession>A0ABY7F504</accession>
<evidence type="ECO:0000256" key="5">
    <source>
        <dbReference type="ARBA" id="ARBA00023170"/>
    </source>
</evidence>
<dbReference type="InterPro" id="IPR050726">
    <property type="entry name" value="mGluR"/>
</dbReference>
<keyword evidence="2 7" id="KW-0812">Transmembrane</keyword>
<dbReference type="InterPro" id="IPR000337">
    <property type="entry name" value="GPCR_3"/>
</dbReference>
<evidence type="ECO:0000256" key="3">
    <source>
        <dbReference type="ARBA" id="ARBA00022989"/>
    </source>
</evidence>
<evidence type="ECO:0000259" key="8">
    <source>
        <dbReference type="Pfam" id="PF01094"/>
    </source>
</evidence>
<evidence type="ECO:0000313" key="10">
    <source>
        <dbReference type="Proteomes" id="UP001164746"/>
    </source>
</evidence>
<proteinExistence type="predicted"/>
<dbReference type="PANTHER" id="PTHR24060">
    <property type="entry name" value="METABOTROPIC GLUTAMATE RECEPTOR"/>
    <property type="match status" value="1"/>
</dbReference>
<dbReference type="InterPro" id="IPR001828">
    <property type="entry name" value="ANF_lig-bd_rcpt"/>
</dbReference>
<evidence type="ECO:0000256" key="1">
    <source>
        <dbReference type="ARBA" id="ARBA00004141"/>
    </source>
</evidence>
<evidence type="ECO:0000256" key="6">
    <source>
        <dbReference type="ARBA" id="ARBA00023180"/>
    </source>
</evidence>
<dbReference type="Gene3D" id="3.40.50.2300">
    <property type="match status" value="3"/>
</dbReference>